<proteinExistence type="predicted"/>
<evidence type="ECO:0000256" key="1">
    <source>
        <dbReference type="SAM" id="MobiDB-lite"/>
    </source>
</evidence>
<gene>
    <name evidence="2" type="ORF">L596_002755</name>
</gene>
<feature type="compositionally biased region" description="Basic and acidic residues" evidence="1">
    <location>
        <begin position="15"/>
        <end position="25"/>
    </location>
</feature>
<feature type="region of interest" description="Disordered" evidence="1">
    <location>
        <begin position="1"/>
        <end position="45"/>
    </location>
</feature>
<reference evidence="2 3" key="2">
    <citation type="journal article" date="2019" name="G3 (Bethesda)">
        <title>Hybrid Assembly of the Genome of the Entomopathogenic Nematode Steinernema carpocapsae Identifies the X-Chromosome.</title>
        <authorList>
            <person name="Serra L."/>
            <person name="Macchietto M."/>
            <person name="Macias-Munoz A."/>
            <person name="McGill C.J."/>
            <person name="Rodriguez I.M."/>
            <person name="Rodriguez B."/>
            <person name="Murad R."/>
            <person name="Mortazavi A."/>
        </authorList>
    </citation>
    <scope>NUCLEOTIDE SEQUENCE [LARGE SCALE GENOMIC DNA]</scope>
    <source>
        <strain evidence="2 3">ALL</strain>
    </source>
</reference>
<organism evidence="2 3">
    <name type="scientific">Steinernema carpocapsae</name>
    <name type="common">Entomopathogenic nematode</name>
    <dbReference type="NCBI Taxonomy" id="34508"/>
    <lineage>
        <taxon>Eukaryota</taxon>
        <taxon>Metazoa</taxon>
        <taxon>Ecdysozoa</taxon>
        <taxon>Nematoda</taxon>
        <taxon>Chromadorea</taxon>
        <taxon>Rhabditida</taxon>
        <taxon>Tylenchina</taxon>
        <taxon>Panagrolaimomorpha</taxon>
        <taxon>Strongyloidoidea</taxon>
        <taxon>Steinernematidae</taxon>
        <taxon>Steinernema</taxon>
    </lineage>
</organism>
<name>A0A4U8UU84_STECR</name>
<keyword evidence="3" id="KW-1185">Reference proteome</keyword>
<dbReference type="AlphaFoldDB" id="A0A4U8UU84"/>
<protein>
    <submittedName>
        <fullName evidence="2">Uncharacterized protein</fullName>
    </submittedName>
</protein>
<evidence type="ECO:0000313" key="3">
    <source>
        <dbReference type="Proteomes" id="UP000298663"/>
    </source>
</evidence>
<dbReference type="EMBL" id="AZBU02000001">
    <property type="protein sequence ID" value="TMS35328.1"/>
    <property type="molecule type" value="Genomic_DNA"/>
</dbReference>
<dbReference type="Proteomes" id="UP000298663">
    <property type="component" value="Unassembled WGS sequence"/>
</dbReference>
<evidence type="ECO:0000313" key="2">
    <source>
        <dbReference type="EMBL" id="TMS35328.1"/>
    </source>
</evidence>
<accession>A0A4U8UU84</accession>
<comment type="caution">
    <text evidence="2">The sequence shown here is derived from an EMBL/GenBank/DDBJ whole genome shotgun (WGS) entry which is preliminary data.</text>
</comment>
<feature type="compositionally biased region" description="Basic and acidic residues" evidence="1">
    <location>
        <begin position="35"/>
        <end position="45"/>
    </location>
</feature>
<sequence>MFHQQRKAEGFQNKEMQRLSQKDRNLPGAGSCDSDLEKIKAQKEEQKTMRCQAKFEVSKGMIKTEAINCLNQHLCQEFQAWWKSQNPVAKTSRRSRLN</sequence>
<reference evidence="2 3" key="1">
    <citation type="journal article" date="2015" name="Genome Biol.">
        <title>Comparative genomics of Steinernema reveals deeply conserved gene regulatory networks.</title>
        <authorList>
            <person name="Dillman A.R."/>
            <person name="Macchietto M."/>
            <person name="Porter C.F."/>
            <person name="Rogers A."/>
            <person name="Williams B."/>
            <person name="Antoshechkin I."/>
            <person name="Lee M.M."/>
            <person name="Goodwin Z."/>
            <person name="Lu X."/>
            <person name="Lewis E.E."/>
            <person name="Goodrich-Blair H."/>
            <person name="Stock S.P."/>
            <person name="Adams B.J."/>
            <person name="Sternberg P.W."/>
            <person name="Mortazavi A."/>
        </authorList>
    </citation>
    <scope>NUCLEOTIDE SEQUENCE [LARGE SCALE GENOMIC DNA]</scope>
    <source>
        <strain evidence="2 3">ALL</strain>
    </source>
</reference>